<feature type="region of interest" description="Disordered" evidence="3">
    <location>
        <begin position="1"/>
        <end position="20"/>
    </location>
</feature>
<dbReference type="AlphaFoldDB" id="A0A840XTW8"/>
<sequence length="270" mass="28865">MPGHTNHPGPVLDRDGGGGGSARPALYDMADLYDAIVPPGPCEAFYREEARRRGGPVLELACGTGRLTIPLAGDGHEVVGLDASRAMLAAASRKAAERGVAARFVLGDIRSFDLGMRFGLVIISCNSLAHLTRGEDLRACFAAVRRHLAPGGVLAFDVVRPDLSLLSRPEGEARRLDLGPNPASAIEAEEVAHYDPIEQVRISEWSIRRGDGARQVMAPLVLRQFFPQELPLLLEAGGLEPLARYGDFARNPLGPGSLNQILLARAAGRE</sequence>
<keyword evidence="1 5" id="KW-0489">Methyltransferase</keyword>
<dbReference type="SUPFAM" id="SSF53335">
    <property type="entry name" value="S-adenosyl-L-methionine-dependent methyltransferases"/>
    <property type="match status" value="1"/>
</dbReference>
<dbReference type="Pfam" id="PF13649">
    <property type="entry name" value="Methyltransf_25"/>
    <property type="match status" value="1"/>
</dbReference>
<organism evidence="5 6">
    <name type="scientific">Muricoccus pecuniae</name>
    <dbReference type="NCBI Taxonomy" id="693023"/>
    <lineage>
        <taxon>Bacteria</taxon>
        <taxon>Pseudomonadati</taxon>
        <taxon>Pseudomonadota</taxon>
        <taxon>Alphaproteobacteria</taxon>
        <taxon>Acetobacterales</taxon>
        <taxon>Roseomonadaceae</taxon>
        <taxon>Muricoccus</taxon>
    </lineage>
</organism>
<dbReference type="Proteomes" id="UP000580654">
    <property type="component" value="Unassembled WGS sequence"/>
</dbReference>
<dbReference type="PANTHER" id="PTHR43861">
    <property type="entry name" value="TRANS-ACONITATE 2-METHYLTRANSFERASE-RELATED"/>
    <property type="match status" value="1"/>
</dbReference>
<evidence type="ECO:0000259" key="4">
    <source>
        <dbReference type="Pfam" id="PF13649"/>
    </source>
</evidence>
<dbReference type="RefSeq" id="WP_184512822.1">
    <property type="nucleotide sequence ID" value="NZ_JACIJD010000001.1"/>
</dbReference>
<dbReference type="InterPro" id="IPR041698">
    <property type="entry name" value="Methyltransf_25"/>
</dbReference>
<feature type="domain" description="Methyltransferase" evidence="4">
    <location>
        <begin position="57"/>
        <end position="152"/>
    </location>
</feature>
<protein>
    <submittedName>
        <fullName evidence="5">SAM-dependent methyltransferase</fullName>
    </submittedName>
</protein>
<evidence type="ECO:0000313" key="5">
    <source>
        <dbReference type="EMBL" id="MBB5692148.1"/>
    </source>
</evidence>
<dbReference type="CDD" id="cd02440">
    <property type="entry name" value="AdoMet_MTases"/>
    <property type="match status" value="1"/>
</dbReference>
<evidence type="ECO:0000256" key="2">
    <source>
        <dbReference type="ARBA" id="ARBA00022679"/>
    </source>
</evidence>
<dbReference type="GO" id="GO:0032259">
    <property type="term" value="P:methylation"/>
    <property type="evidence" value="ECO:0007669"/>
    <property type="project" value="UniProtKB-KW"/>
</dbReference>
<dbReference type="InterPro" id="IPR029063">
    <property type="entry name" value="SAM-dependent_MTases_sf"/>
</dbReference>
<keyword evidence="6" id="KW-1185">Reference proteome</keyword>
<reference evidence="5 6" key="1">
    <citation type="submission" date="2020-08" db="EMBL/GenBank/DDBJ databases">
        <title>Genomic Encyclopedia of Type Strains, Phase IV (KMG-IV): sequencing the most valuable type-strain genomes for metagenomic binning, comparative biology and taxonomic classification.</title>
        <authorList>
            <person name="Goeker M."/>
        </authorList>
    </citation>
    <scope>NUCLEOTIDE SEQUENCE [LARGE SCALE GENOMIC DNA]</scope>
    <source>
        <strain evidence="5 6">DSM 25622</strain>
    </source>
</reference>
<comment type="caution">
    <text evidence="5">The sequence shown here is derived from an EMBL/GenBank/DDBJ whole genome shotgun (WGS) entry which is preliminary data.</text>
</comment>
<proteinExistence type="predicted"/>
<dbReference type="GO" id="GO:0008168">
    <property type="term" value="F:methyltransferase activity"/>
    <property type="evidence" value="ECO:0007669"/>
    <property type="project" value="UniProtKB-KW"/>
</dbReference>
<accession>A0A840XTW8</accession>
<dbReference type="Gene3D" id="3.40.50.150">
    <property type="entry name" value="Vaccinia Virus protein VP39"/>
    <property type="match status" value="1"/>
</dbReference>
<evidence type="ECO:0000313" key="6">
    <source>
        <dbReference type="Proteomes" id="UP000580654"/>
    </source>
</evidence>
<name>A0A840XTW8_9PROT</name>
<dbReference type="EMBL" id="JACIJD010000001">
    <property type="protein sequence ID" value="MBB5692148.1"/>
    <property type="molecule type" value="Genomic_DNA"/>
</dbReference>
<keyword evidence="2 5" id="KW-0808">Transferase</keyword>
<evidence type="ECO:0000256" key="3">
    <source>
        <dbReference type="SAM" id="MobiDB-lite"/>
    </source>
</evidence>
<evidence type="ECO:0000256" key="1">
    <source>
        <dbReference type="ARBA" id="ARBA00022603"/>
    </source>
</evidence>
<dbReference type="PANTHER" id="PTHR43861:SF1">
    <property type="entry name" value="TRANS-ACONITATE 2-METHYLTRANSFERASE"/>
    <property type="match status" value="1"/>
</dbReference>
<gene>
    <name evidence="5" type="ORF">FHS87_000159</name>
</gene>